<dbReference type="PRINTS" id="PR00111">
    <property type="entry name" value="ABHYDROLASE"/>
</dbReference>
<organism evidence="2 3">
    <name type="scientific">Paractinoplanes rhizophilus</name>
    <dbReference type="NCBI Taxonomy" id="1416877"/>
    <lineage>
        <taxon>Bacteria</taxon>
        <taxon>Bacillati</taxon>
        <taxon>Actinomycetota</taxon>
        <taxon>Actinomycetes</taxon>
        <taxon>Micromonosporales</taxon>
        <taxon>Micromonosporaceae</taxon>
        <taxon>Paractinoplanes</taxon>
    </lineage>
</organism>
<dbReference type="InterPro" id="IPR000073">
    <property type="entry name" value="AB_hydrolase_1"/>
</dbReference>
<keyword evidence="2" id="KW-0378">Hydrolase</keyword>
<dbReference type="RefSeq" id="WP_378964503.1">
    <property type="nucleotide sequence ID" value="NZ_JBHTBJ010000001.1"/>
</dbReference>
<evidence type="ECO:0000313" key="3">
    <source>
        <dbReference type="Proteomes" id="UP001596548"/>
    </source>
</evidence>
<dbReference type="PANTHER" id="PTHR43433:SF5">
    <property type="entry name" value="AB HYDROLASE-1 DOMAIN-CONTAINING PROTEIN"/>
    <property type="match status" value="1"/>
</dbReference>
<dbReference type="InterPro" id="IPR029058">
    <property type="entry name" value="AB_hydrolase_fold"/>
</dbReference>
<dbReference type="InterPro" id="IPR050471">
    <property type="entry name" value="AB_hydrolase"/>
</dbReference>
<keyword evidence="3" id="KW-1185">Reference proteome</keyword>
<comment type="caution">
    <text evidence="2">The sequence shown here is derived from an EMBL/GenBank/DDBJ whole genome shotgun (WGS) entry which is preliminary data.</text>
</comment>
<sequence length="276" mass="29160">MRRIRIDGGEIAYEERGAGPPVVLLHAGVCADWFAGLMAEPALAGAYRLIRCHRPGYGGSDPVEGAVTVARMAEHCRALLRHLGVERAHLVGHSSSAVIALQLAIDHPEVVHSLALLETALLAVPSGSFAGDALRSFAAGNRPEAVDIWMRGVCGPRYREVFDAVLPGAIDRAAADAGTFFGQELPAVRAWSFGPAEAGAVTRPVLLVLGERSADVSAAFAERHALLRSWLPRAEPFVLPGANHLMHLQNPAGLAVRLAAFFAREAGPAGNRSATL</sequence>
<dbReference type="PANTHER" id="PTHR43433">
    <property type="entry name" value="HYDROLASE, ALPHA/BETA FOLD FAMILY PROTEIN"/>
    <property type="match status" value="1"/>
</dbReference>
<feature type="domain" description="AB hydrolase-1" evidence="1">
    <location>
        <begin position="22"/>
        <end position="255"/>
    </location>
</feature>
<evidence type="ECO:0000259" key="1">
    <source>
        <dbReference type="Pfam" id="PF12697"/>
    </source>
</evidence>
<dbReference type="Proteomes" id="UP001596548">
    <property type="component" value="Unassembled WGS sequence"/>
</dbReference>
<evidence type="ECO:0000313" key="2">
    <source>
        <dbReference type="EMBL" id="MFC7273035.1"/>
    </source>
</evidence>
<dbReference type="Pfam" id="PF12697">
    <property type="entry name" value="Abhydrolase_6"/>
    <property type="match status" value="1"/>
</dbReference>
<dbReference type="SUPFAM" id="SSF53474">
    <property type="entry name" value="alpha/beta-Hydrolases"/>
    <property type="match status" value="1"/>
</dbReference>
<reference evidence="3" key="1">
    <citation type="journal article" date="2019" name="Int. J. Syst. Evol. Microbiol.">
        <title>The Global Catalogue of Microorganisms (GCM) 10K type strain sequencing project: providing services to taxonomists for standard genome sequencing and annotation.</title>
        <authorList>
            <consortium name="The Broad Institute Genomics Platform"/>
            <consortium name="The Broad Institute Genome Sequencing Center for Infectious Disease"/>
            <person name="Wu L."/>
            <person name="Ma J."/>
        </authorList>
    </citation>
    <scope>NUCLEOTIDE SEQUENCE [LARGE SCALE GENOMIC DNA]</scope>
    <source>
        <strain evidence="3">XZYJT-10</strain>
    </source>
</reference>
<dbReference type="GO" id="GO:0016787">
    <property type="term" value="F:hydrolase activity"/>
    <property type="evidence" value="ECO:0007669"/>
    <property type="project" value="UniProtKB-KW"/>
</dbReference>
<protein>
    <submittedName>
        <fullName evidence="2">Alpha/beta fold hydrolase</fullName>
    </submittedName>
</protein>
<dbReference type="EMBL" id="JBHTBJ010000001">
    <property type="protein sequence ID" value="MFC7273035.1"/>
    <property type="molecule type" value="Genomic_DNA"/>
</dbReference>
<name>A0ABW2HNE4_9ACTN</name>
<proteinExistence type="predicted"/>
<accession>A0ABW2HNE4</accession>
<gene>
    <name evidence="2" type="ORF">ACFQS1_03485</name>
</gene>
<dbReference type="Gene3D" id="3.40.50.1820">
    <property type="entry name" value="alpha/beta hydrolase"/>
    <property type="match status" value="1"/>
</dbReference>